<feature type="domain" description="DUF3669" evidence="1">
    <location>
        <begin position="193"/>
        <end position="259"/>
    </location>
</feature>
<sequence length="328" mass="37780">MTQSRKITKQYRGIGCGTFGVVFAMEGDDMAVKKTFKSRDTLTAEFECGVAFHFATTVTKPVLGLEFPEKVPRVPWYQSTHAMQSMPAQDPWWVANRHRLPSTNGDSVPNGVFLFQRIPPVPPRLQESIVCQFWKTVEAQDVALKDDENKDCMIRPYLQERWVDMTDVEFVIAGRQGDHDNGSCAGLPEGTQLWLVDFDKCNRVRIWDDTLSRDIRELALGICANDAYYPTPLLDTRFGWDVYIAFADAYIRAGRCLLRHAFEKVATTDEQLEMVLQRPAMVMKKWTKIFIDSKKNNERELFDTRTRIRKEKGWEMPAWCTNKMGMAV</sequence>
<dbReference type="PANTHER" id="PTHR40780">
    <property type="entry name" value="DUF3669 DOMAIN-CONTAINING PROTEIN"/>
    <property type="match status" value="1"/>
</dbReference>
<evidence type="ECO:0000313" key="3">
    <source>
        <dbReference type="Proteomes" id="UP000749293"/>
    </source>
</evidence>
<comment type="caution">
    <text evidence="2">The sequence shown here is derived from an EMBL/GenBank/DDBJ whole genome shotgun (WGS) entry which is preliminary data.</text>
</comment>
<dbReference type="PANTHER" id="PTHR40780:SF2">
    <property type="entry name" value="DUF3669 DOMAIN-CONTAINING PROTEIN"/>
    <property type="match status" value="1"/>
</dbReference>
<accession>A0A9P5CY92</accession>
<gene>
    <name evidence="2" type="ORF">GMORB2_3265</name>
</gene>
<reference evidence="2" key="1">
    <citation type="submission" date="2020-03" db="EMBL/GenBank/DDBJ databases">
        <title>Site-based positive gene gene selection in Geosmithia morbida across the United States reveals a broad range of putative effectors and factors for local host and environmental adapation.</title>
        <authorList>
            <person name="Onufrak A."/>
            <person name="Murdoch R.W."/>
            <person name="Gazis R."/>
            <person name="Huff M."/>
            <person name="Staton M."/>
            <person name="Klingeman W."/>
            <person name="Hadziabdic D."/>
        </authorList>
    </citation>
    <scope>NUCLEOTIDE SEQUENCE</scope>
    <source>
        <strain evidence="2">1262</strain>
    </source>
</reference>
<evidence type="ECO:0000259" key="1">
    <source>
        <dbReference type="Pfam" id="PF12417"/>
    </source>
</evidence>
<proteinExistence type="predicted"/>
<dbReference type="Proteomes" id="UP000749293">
    <property type="component" value="Unassembled WGS sequence"/>
</dbReference>
<organism evidence="2 3">
    <name type="scientific">Geosmithia morbida</name>
    <dbReference type="NCBI Taxonomy" id="1094350"/>
    <lineage>
        <taxon>Eukaryota</taxon>
        <taxon>Fungi</taxon>
        <taxon>Dikarya</taxon>
        <taxon>Ascomycota</taxon>
        <taxon>Pezizomycotina</taxon>
        <taxon>Sordariomycetes</taxon>
        <taxon>Hypocreomycetidae</taxon>
        <taxon>Hypocreales</taxon>
        <taxon>Bionectriaceae</taxon>
        <taxon>Geosmithia</taxon>
    </lineage>
</organism>
<evidence type="ECO:0000313" key="2">
    <source>
        <dbReference type="EMBL" id="KAF4120138.1"/>
    </source>
</evidence>
<name>A0A9P5CY92_9HYPO</name>
<dbReference type="AlphaFoldDB" id="A0A9P5CY92"/>
<dbReference type="Pfam" id="PF12417">
    <property type="entry name" value="DUF3669"/>
    <property type="match status" value="1"/>
</dbReference>
<dbReference type="EMBL" id="JAANYQ010000018">
    <property type="protein sequence ID" value="KAF4120138.1"/>
    <property type="molecule type" value="Genomic_DNA"/>
</dbReference>
<dbReference type="InterPro" id="IPR022137">
    <property type="entry name" value="Znf_prot_DUF3669"/>
</dbReference>
<protein>
    <recommendedName>
        <fullName evidence="1">DUF3669 domain-containing protein</fullName>
    </recommendedName>
</protein>
<keyword evidence="3" id="KW-1185">Reference proteome</keyword>
<dbReference type="GeneID" id="55969493"/>
<dbReference type="OrthoDB" id="2993351at2759"/>
<dbReference type="RefSeq" id="XP_035318790.1">
    <property type="nucleotide sequence ID" value="XM_035465241.1"/>
</dbReference>